<evidence type="ECO:0000313" key="1">
    <source>
        <dbReference type="EMBL" id="KAA8575745.1"/>
    </source>
</evidence>
<accession>A0A5M9KA20</accession>
<reference evidence="1 2" key="1">
    <citation type="submission" date="2019-06" db="EMBL/GenBank/DDBJ databases">
        <title>Genome Sequence of the Brown Rot Fungal Pathogen Monilinia fructicola.</title>
        <authorList>
            <person name="De Miccolis Angelini R.M."/>
            <person name="Landi L."/>
            <person name="Abate D."/>
            <person name="Pollastro S."/>
            <person name="Romanazzi G."/>
            <person name="Faretra F."/>
        </authorList>
    </citation>
    <scope>NUCLEOTIDE SEQUENCE [LARGE SCALE GENOMIC DNA]</scope>
    <source>
        <strain evidence="1 2">Mfrc123</strain>
    </source>
</reference>
<proteinExistence type="predicted"/>
<dbReference type="Proteomes" id="UP000322873">
    <property type="component" value="Unassembled WGS sequence"/>
</dbReference>
<protein>
    <submittedName>
        <fullName evidence="1">Uncharacterized protein</fullName>
    </submittedName>
</protein>
<sequence>MVTFESVRVYGLICVRLDPSVRLPKSTPSCVVVSDILAMYSAIFFLHSFVQSFPQYTYFDIINREHRLREMASGLICCHLFT</sequence>
<dbReference type="EMBL" id="VICG01000002">
    <property type="protein sequence ID" value="KAA8575745.1"/>
    <property type="molecule type" value="Genomic_DNA"/>
</dbReference>
<organism evidence="1 2">
    <name type="scientific">Monilinia fructicola</name>
    <name type="common">Brown rot fungus</name>
    <name type="synonym">Ciboria fructicola</name>
    <dbReference type="NCBI Taxonomy" id="38448"/>
    <lineage>
        <taxon>Eukaryota</taxon>
        <taxon>Fungi</taxon>
        <taxon>Dikarya</taxon>
        <taxon>Ascomycota</taxon>
        <taxon>Pezizomycotina</taxon>
        <taxon>Leotiomycetes</taxon>
        <taxon>Helotiales</taxon>
        <taxon>Sclerotiniaceae</taxon>
        <taxon>Monilinia</taxon>
    </lineage>
</organism>
<comment type="caution">
    <text evidence="1">The sequence shown here is derived from an EMBL/GenBank/DDBJ whole genome shotgun (WGS) entry which is preliminary data.</text>
</comment>
<gene>
    <name evidence="1" type="ORF">EYC84_004851</name>
</gene>
<evidence type="ECO:0000313" key="2">
    <source>
        <dbReference type="Proteomes" id="UP000322873"/>
    </source>
</evidence>
<dbReference type="AlphaFoldDB" id="A0A5M9KA20"/>
<keyword evidence="2" id="KW-1185">Reference proteome</keyword>
<name>A0A5M9KA20_MONFR</name>